<protein>
    <submittedName>
        <fullName evidence="1">Uncharacterized protein</fullName>
    </submittedName>
</protein>
<dbReference type="Proteomes" id="UP001320706">
    <property type="component" value="Unassembled WGS sequence"/>
</dbReference>
<gene>
    <name evidence="1" type="ORF">M8818_002418</name>
</gene>
<comment type="caution">
    <text evidence="1">The sequence shown here is derived from an EMBL/GenBank/DDBJ whole genome shotgun (WGS) entry which is preliminary data.</text>
</comment>
<dbReference type="EMBL" id="JAMKPW020000010">
    <property type="protein sequence ID" value="KAK8214835.1"/>
    <property type="molecule type" value="Genomic_DNA"/>
</dbReference>
<name>A0ACC3SI47_9PEZI</name>
<reference evidence="1" key="1">
    <citation type="submission" date="2024-02" db="EMBL/GenBank/DDBJ databases">
        <title>Metagenome Assembled Genome of Zalaria obscura JY119.</title>
        <authorList>
            <person name="Vighnesh L."/>
            <person name="Jagadeeshwari U."/>
            <person name="Venkata Ramana C."/>
            <person name="Sasikala C."/>
        </authorList>
    </citation>
    <scope>NUCLEOTIDE SEQUENCE</scope>
    <source>
        <strain evidence="1">JY119</strain>
    </source>
</reference>
<keyword evidence="2" id="KW-1185">Reference proteome</keyword>
<organism evidence="1 2">
    <name type="scientific">Zalaria obscura</name>
    <dbReference type="NCBI Taxonomy" id="2024903"/>
    <lineage>
        <taxon>Eukaryota</taxon>
        <taxon>Fungi</taxon>
        <taxon>Dikarya</taxon>
        <taxon>Ascomycota</taxon>
        <taxon>Pezizomycotina</taxon>
        <taxon>Dothideomycetes</taxon>
        <taxon>Dothideomycetidae</taxon>
        <taxon>Dothideales</taxon>
        <taxon>Zalariaceae</taxon>
        <taxon>Zalaria</taxon>
    </lineage>
</organism>
<evidence type="ECO:0000313" key="1">
    <source>
        <dbReference type="EMBL" id="KAK8214835.1"/>
    </source>
</evidence>
<evidence type="ECO:0000313" key="2">
    <source>
        <dbReference type="Proteomes" id="UP001320706"/>
    </source>
</evidence>
<accession>A0ACC3SI47</accession>
<proteinExistence type="predicted"/>
<sequence>MRIAIAGTGGLACAIADCIQAETSHQVILLSRSVREAFHTESLVQCAILSRNSIKCHSSTVPKFPNRPPRTPAHLPAVPLPHHHNPSPSHPTPNQTNPPQRPPPPHLTPHYRIHPISYTTPSTLTHALLGCDTVISTAPYPAQTALIHAAITAHVRRFAPAEFEAPPEMRAPDGPLDRGRAQARRWLGYYEALGRIEGGVFVVGVLYERFGPRGLRGVGTGMGTGVEGMGEEGAFLVDVRGGKAVVIVKGDDEEGEGEREVRVCLTGLRDVGRFVTRALELPRWSGEMRCRGQRMGVGELVALVQVLVGMYAEFFQLRLQEEMIRRLMATRKAIQFADPYARVFTV</sequence>